<feature type="non-terminal residue" evidence="1">
    <location>
        <position position="1"/>
    </location>
</feature>
<dbReference type="EMBL" id="CAJVCH010564592">
    <property type="protein sequence ID" value="CAG7832354.1"/>
    <property type="molecule type" value="Genomic_DNA"/>
</dbReference>
<gene>
    <name evidence="1" type="ORF">AFUS01_LOCUS42041</name>
</gene>
<proteinExistence type="predicted"/>
<evidence type="ECO:0000313" key="2">
    <source>
        <dbReference type="Proteomes" id="UP000708208"/>
    </source>
</evidence>
<protein>
    <submittedName>
        <fullName evidence="1">Uncharacterized protein</fullName>
    </submittedName>
</protein>
<evidence type="ECO:0000313" key="1">
    <source>
        <dbReference type="EMBL" id="CAG7832354.1"/>
    </source>
</evidence>
<comment type="caution">
    <text evidence="1">The sequence shown here is derived from an EMBL/GenBank/DDBJ whole genome shotgun (WGS) entry which is preliminary data.</text>
</comment>
<organism evidence="1 2">
    <name type="scientific">Allacma fusca</name>
    <dbReference type="NCBI Taxonomy" id="39272"/>
    <lineage>
        <taxon>Eukaryota</taxon>
        <taxon>Metazoa</taxon>
        <taxon>Ecdysozoa</taxon>
        <taxon>Arthropoda</taxon>
        <taxon>Hexapoda</taxon>
        <taxon>Collembola</taxon>
        <taxon>Symphypleona</taxon>
        <taxon>Sminthuridae</taxon>
        <taxon>Allacma</taxon>
    </lineage>
</organism>
<dbReference type="Proteomes" id="UP000708208">
    <property type="component" value="Unassembled WGS sequence"/>
</dbReference>
<name>A0A8J2LH32_9HEXA</name>
<dbReference type="AlphaFoldDB" id="A0A8J2LH32"/>
<keyword evidence="2" id="KW-1185">Reference proteome</keyword>
<accession>A0A8J2LH32</accession>
<reference evidence="1" key="1">
    <citation type="submission" date="2021-06" db="EMBL/GenBank/DDBJ databases">
        <authorList>
            <person name="Hodson N. C."/>
            <person name="Mongue J. A."/>
            <person name="Jaron S. K."/>
        </authorList>
    </citation>
    <scope>NUCLEOTIDE SEQUENCE</scope>
</reference>
<sequence length="27" mass="2990">ISENSYLYASVALRASRQRGSTDLFGQ</sequence>